<feature type="signal peptide" evidence="1">
    <location>
        <begin position="1"/>
        <end position="18"/>
    </location>
</feature>
<evidence type="ECO:0000313" key="2">
    <source>
        <dbReference type="EMBL" id="KLV10814.1"/>
    </source>
</evidence>
<protein>
    <recommendedName>
        <fullName evidence="4">Peptidoglycan-binding protein CsiV</fullName>
    </recommendedName>
</protein>
<reference evidence="2 3" key="1">
    <citation type="submission" date="2015-05" db="EMBL/GenBank/DDBJ databases">
        <title>Photobacterium galathea sp. nov.</title>
        <authorList>
            <person name="Machado H."/>
            <person name="Gram L."/>
        </authorList>
    </citation>
    <scope>NUCLEOTIDE SEQUENCE [LARGE SCALE GENOMIC DNA]</scope>
    <source>
        <strain evidence="2 3">DSM 22954</strain>
    </source>
</reference>
<accession>A0A0J1HGT0</accession>
<comment type="caution">
    <text evidence="2">The sequence shown here is derived from an EMBL/GenBank/DDBJ whole genome shotgun (WGS) entry which is preliminary data.</text>
</comment>
<evidence type="ECO:0000256" key="1">
    <source>
        <dbReference type="SAM" id="SignalP"/>
    </source>
</evidence>
<evidence type="ECO:0008006" key="4">
    <source>
        <dbReference type="Google" id="ProtNLM"/>
    </source>
</evidence>
<sequence>MKNLFFFLLVVLSGSSLAQQFDVEVIVFKRNIAPEKVGESWPNQLPPLNLDDAIRVTTASASEDIGSENTTAQLQARGINLMPAEQFQLNTQYEALKNHAGFTPLAHIGWRQNSLDRDVSPQIRITGGQDYTGRFLKNGAPVQQSGMDVTTDNPDATTAPKDALFELDGMIRLYVQTTPLVDTTFDLREPHRRERVIGTDIADDEHETAIEEDNHQDSGQEESTVQFGHLQEVKKQVQVDEFLKAYRLEQTRKLSNNEVHYIDHPLMGLLIQVRSL</sequence>
<dbReference type="OrthoDB" id="5566524at2"/>
<dbReference type="EMBL" id="LDOU01000005">
    <property type="protein sequence ID" value="KLV10814.1"/>
    <property type="molecule type" value="Genomic_DNA"/>
</dbReference>
<dbReference type="RefSeq" id="WP_047884113.1">
    <property type="nucleotide sequence ID" value="NZ_LDOU01000005.1"/>
</dbReference>
<dbReference type="STRING" id="320778.ABT57_05045"/>
<organism evidence="2 3">
    <name type="scientific">Photobacterium ganghwense</name>
    <dbReference type="NCBI Taxonomy" id="320778"/>
    <lineage>
        <taxon>Bacteria</taxon>
        <taxon>Pseudomonadati</taxon>
        <taxon>Pseudomonadota</taxon>
        <taxon>Gammaproteobacteria</taxon>
        <taxon>Vibrionales</taxon>
        <taxon>Vibrionaceae</taxon>
        <taxon>Photobacterium</taxon>
    </lineage>
</organism>
<name>A0A0J1HGT0_9GAMM</name>
<proteinExistence type="predicted"/>
<dbReference type="AlphaFoldDB" id="A0A0J1HGT0"/>
<dbReference type="Proteomes" id="UP000035909">
    <property type="component" value="Unassembled WGS sequence"/>
</dbReference>
<keyword evidence="1" id="KW-0732">Signal</keyword>
<gene>
    <name evidence="2" type="ORF">ABT57_05045</name>
</gene>
<dbReference type="PATRIC" id="fig|320778.3.peg.1089"/>
<feature type="chain" id="PRO_5005252466" description="Peptidoglycan-binding protein CsiV" evidence="1">
    <location>
        <begin position="19"/>
        <end position="276"/>
    </location>
</feature>
<keyword evidence="3" id="KW-1185">Reference proteome</keyword>
<dbReference type="Pfam" id="PF10972">
    <property type="entry name" value="CsiV"/>
    <property type="match status" value="1"/>
</dbReference>
<dbReference type="InterPro" id="IPR021241">
    <property type="entry name" value="CsiV"/>
</dbReference>
<evidence type="ECO:0000313" key="3">
    <source>
        <dbReference type="Proteomes" id="UP000035909"/>
    </source>
</evidence>